<feature type="domain" description="Anti-sigma-28 factor FlgM C-terminal" evidence="1">
    <location>
        <begin position="32"/>
        <end position="86"/>
    </location>
</feature>
<dbReference type="SUPFAM" id="SSF101498">
    <property type="entry name" value="Anti-sigma factor FlgM"/>
    <property type="match status" value="1"/>
</dbReference>
<dbReference type="AlphaFoldDB" id="A0A8S0X1K0"/>
<accession>A0A8S0X1K0</accession>
<evidence type="ECO:0000313" key="3">
    <source>
        <dbReference type="EMBL" id="CEJ07581.1"/>
    </source>
</evidence>
<dbReference type="InterPro" id="IPR031316">
    <property type="entry name" value="FlgM_C"/>
</dbReference>
<keyword evidence="4" id="KW-1185">Reference proteome</keyword>
<protein>
    <submittedName>
        <fullName evidence="2">Anti-sigma-28 factor, FlgM</fullName>
    </submittedName>
</protein>
<evidence type="ECO:0000313" key="2">
    <source>
        <dbReference type="EMBL" id="CAA7603191.1"/>
    </source>
</evidence>
<organism evidence="2">
    <name type="scientific">Acididesulfobacillus acetoxydans</name>
    <dbReference type="NCBI Taxonomy" id="1561005"/>
    <lineage>
        <taxon>Bacteria</taxon>
        <taxon>Bacillati</taxon>
        <taxon>Bacillota</taxon>
        <taxon>Clostridia</taxon>
        <taxon>Eubacteriales</taxon>
        <taxon>Peptococcaceae</taxon>
        <taxon>Acididesulfobacillus</taxon>
    </lineage>
</organism>
<dbReference type="Pfam" id="PF04316">
    <property type="entry name" value="FlgM"/>
    <property type="match status" value="1"/>
</dbReference>
<dbReference type="Proteomes" id="UP000836597">
    <property type="component" value="Chromosome"/>
</dbReference>
<evidence type="ECO:0000259" key="1">
    <source>
        <dbReference type="Pfam" id="PF04316"/>
    </source>
</evidence>
<gene>
    <name evidence="3" type="ORF">DEACI_2047</name>
    <name evidence="2" type="ORF">DEACI_4014</name>
</gene>
<reference evidence="3" key="1">
    <citation type="submission" date="2014-11" db="EMBL/GenBank/DDBJ databases">
        <authorList>
            <person name="Hornung B.V."/>
        </authorList>
    </citation>
    <scope>NUCLEOTIDE SEQUENCE</scope>
    <source>
        <strain evidence="3">INE</strain>
    </source>
</reference>
<sequence length="88" mass="9406">MRIEGIPTPYLDRLKGAKGPGAKFKQAPAVSDQAAVSAKAQTYRSLLAKAKEAPEAADQEHLRGLAKAVAEGTYQVHSHDIARRLLGL</sequence>
<dbReference type="EMBL" id="LR746496">
    <property type="protein sequence ID" value="CAA7603191.1"/>
    <property type="molecule type" value="Genomic_DNA"/>
</dbReference>
<dbReference type="Proteomes" id="UP001071230">
    <property type="component" value="Unassembled WGS sequence"/>
</dbReference>
<dbReference type="EMBL" id="CDGJ01000060">
    <property type="protein sequence ID" value="CEJ07581.1"/>
    <property type="molecule type" value="Genomic_DNA"/>
</dbReference>
<proteinExistence type="predicted"/>
<name>A0A8S0X1K0_9FIRM</name>
<dbReference type="RefSeq" id="WP_240986445.1">
    <property type="nucleotide sequence ID" value="NZ_CDGJ01000060.1"/>
</dbReference>
<dbReference type="InterPro" id="IPR035890">
    <property type="entry name" value="Anti-sigma-28_factor_FlgM_sf"/>
</dbReference>
<reference evidence="2" key="2">
    <citation type="submission" date="2020-01" db="EMBL/GenBank/DDBJ databases">
        <authorList>
            <person name="Hornung B."/>
        </authorList>
    </citation>
    <scope>NUCLEOTIDE SEQUENCE</scope>
    <source>
        <strain evidence="2">PacBioINE</strain>
    </source>
</reference>
<evidence type="ECO:0000313" key="4">
    <source>
        <dbReference type="Proteomes" id="UP001071230"/>
    </source>
</evidence>
<dbReference type="KEGG" id="aacx:DEACI_4014"/>